<protein>
    <submittedName>
        <fullName evidence="1">Uncharacterized protein</fullName>
    </submittedName>
</protein>
<proteinExistence type="predicted"/>
<dbReference type="InterPro" id="IPR002656">
    <property type="entry name" value="Acyl_transf_3_dom"/>
</dbReference>
<reference evidence="1 2" key="1">
    <citation type="journal article" date="2019" name="Int. J. Syst. Evol. Microbiol.">
        <title>Capsulimonas corticalis gen. nov., sp. nov., an aerobic capsulated bacterium, of a novel bacterial order, Capsulimonadales ord. nov., of the class Armatimonadia of the phylum Armatimonadetes.</title>
        <authorList>
            <person name="Li J."/>
            <person name="Kudo C."/>
            <person name="Tonouchi A."/>
        </authorList>
    </citation>
    <scope>NUCLEOTIDE SEQUENCE [LARGE SCALE GENOMIC DNA]</scope>
    <source>
        <strain evidence="1 2">AX-7</strain>
    </source>
</reference>
<dbReference type="Proteomes" id="UP000287394">
    <property type="component" value="Chromosome"/>
</dbReference>
<dbReference type="PANTHER" id="PTHR23028:SF53">
    <property type="entry name" value="ACYL_TRANSF_3 DOMAIN-CONTAINING PROTEIN"/>
    <property type="match status" value="1"/>
</dbReference>
<gene>
    <name evidence="1" type="ORF">CCAX7_51610</name>
</gene>
<organism evidence="1 2">
    <name type="scientific">Capsulimonas corticalis</name>
    <dbReference type="NCBI Taxonomy" id="2219043"/>
    <lineage>
        <taxon>Bacteria</taxon>
        <taxon>Bacillati</taxon>
        <taxon>Armatimonadota</taxon>
        <taxon>Armatimonadia</taxon>
        <taxon>Capsulimonadales</taxon>
        <taxon>Capsulimonadaceae</taxon>
        <taxon>Capsulimonas</taxon>
    </lineage>
</organism>
<evidence type="ECO:0000313" key="1">
    <source>
        <dbReference type="EMBL" id="BDI33110.1"/>
    </source>
</evidence>
<name>A0A402CPB1_9BACT</name>
<dbReference type="GO" id="GO:0000271">
    <property type="term" value="P:polysaccharide biosynthetic process"/>
    <property type="evidence" value="ECO:0007669"/>
    <property type="project" value="TreeGrafter"/>
</dbReference>
<dbReference type="KEGG" id="ccot:CCAX7_51610"/>
<dbReference type="PANTHER" id="PTHR23028">
    <property type="entry name" value="ACETYLTRANSFERASE"/>
    <property type="match status" value="1"/>
</dbReference>
<accession>A0A402CPB1</accession>
<dbReference type="InterPro" id="IPR050879">
    <property type="entry name" value="Acyltransferase_3"/>
</dbReference>
<dbReference type="GO" id="GO:0016747">
    <property type="term" value="F:acyltransferase activity, transferring groups other than amino-acyl groups"/>
    <property type="evidence" value="ECO:0007669"/>
    <property type="project" value="InterPro"/>
</dbReference>
<dbReference type="Pfam" id="PF01757">
    <property type="entry name" value="Acyl_transf_3"/>
    <property type="match status" value="1"/>
</dbReference>
<keyword evidence="2" id="KW-1185">Reference proteome</keyword>
<dbReference type="OrthoDB" id="9796461at2"/>
<sequence>METALPSDISASYPADANSSSAKSRPRVLYLDGLRAVAALYVLIHHCLYQYSNANIYLGIERVLAGVFCFGHYGVCIFIVLSGFCLIMPTLHRDFVLHGGLTAFFTKRARRLLPPYYCSLILTIVLIATVIGHRTGMRWDVCLPLTAKSIVTHILLIHNLFGDMFYRLNYVYWSLAVEWQIYPLFPVLLLGWRRIGPGKTLGILATLVTVVFVATRHSSLQGLMPQFWLLFGLGMLAASIAYGSGDRWLNLRAKAPWGALALISTALLILISVVKIKHGFGAQATDFDFIVGAWAFSLLVYISLAQDHPLRIALQWRPLVFVGEFSYSLYLLHAPLIQILLLYVLKPLGLSQTTNGWLLTILALLICLPLSYLFFLAFERPFITKKTLGRTRPATEGHPDRAESAG</sequence>
<dbReference type="GO" id="GO:0016020">
    <property type="term" value="C:membrane"/>
    <property type="evidence" value="ECO:0007669"/>
    <property type="project" value="TreeGrafter"/>
</dbReference>
<evidence type="ECO:0000313" key="2">
    <source>
        <dbReference type="Proteomes" id="UP000287394"/>
    </source>
</evidence>
<dbReference type="EMBL" id="AP025739">
    <property type="protein sequence ID" value="BDI33110.1"/>
    <property type="molecule type" value="Genomic_DNA"/>
</dbReference>
<dbReference type="RefSeq" id="WP_119319221.1">
    <property type="nucleotide sequence ID" value="NZ_AP025739.1"/>
</dbReference>
<dbReference type="AlphaFoldDB" id="A0A402CPB1"/>